<feature type="coiled-coil region" evidence="1">
    <location>
        <begin position="62"/>
        <end position="92"/>
    </location>
</feature>
<dbReference type="Proteomes" id="UP000707138">
    <property type="component" value="Unassembled WGS sequence"/>
</dbReference>
<comment type="caution">
    <text evidence="2">The sequence shown here is derived from an EMBL/GenBank/DDBJ whole genome shotgun (WGS) entry which is preliminary data.</text>
</comment>
<evidence type="ECO:0000256" key="1">
    <source>
        <dbReference type="SAM" id="Coils"/>
    </source>
</evidence>
<reference evidence="2 3" key="1">
    <citation type="journal article" date="2021" name="Sci. Rep.">
        <title>The distribution of antibiotic resistance genes in chicken gut microbiota commensals.</title>
        <authorList>
            <person name="Juricova H."/>
            <person name="Matiasovicova J."/>
            <person name="Kubasova T."/>
            <person name="Cejkova D."/>
            <person name="Rychlik I."/>
        </authorList>
    </citation>
    <scope>NUCLEOTIDE SEQUENCE [LARGE SCALE GENOMIC DNA]</scope>
    <source>
        <strain evidence="2 3">An537</strain>
    </source>
</reference>
<keyword evidence="3" id="KW-1185">Reference proteome</keyword>
<dbReference type="InterPro" id="IPR009636">
    <property type="entry name" value="SCAF"/>
</dbReference>
<name>A0ABS2GIP9_9FIRM</name>
<protein>
    <submittedName>
        <fullName evidence="2">Phage scaffolding protein</fullName>
    </submittedName>
</protein>
<dbReference type="Pfam" id="PF06810">
    <property type="entry name" value="Phage_scaffold"/>
    <property type="match status" value="1"/>
</dbReference>
<sequence length="209" mass="22904">MTLDELLAKLGIADEKKANATAEINSFLNGQYVPKARFNEVNEEKKKLTETVTERDKQLTELQKAGGDTDALKEQINKLQEANKAASKKFEEDMKALKVDNAIRLAVSGDAQDVDIVAGLINRQTIVLGDDGKLTGLQEQLETLKKEKAFLFKAKEEPKSAGYTPKGGAGPATKNPFAKETFNLTEQGRLFRENPEQARQLAAEAGVVI</sequence>
<proteinExistence type="predicted"/>
<keyword evidence="1" id="KW-0175">Coiled coil</keyword>
<organism evidence="2 3">
    <name type="scientific">Veillonella magna</name>
    <dbReference type="NCBI Taxonomy" id="464322"/>
    <lineage>
        <taxon>Bacteria</taxon>
        <taxon>Bacillati</taxon>
        <taxon>Bacillota</taxon>
        <taxon>Negativicutes</taxon>
        <taxon>Veillonellales</taxon>
        <taxon>Veillonellaceae</taxon>
        <taxon>Veillonella</taxon>
    </lineage>
</organism>
<evidence type="ECO:0000313" key="2">
    <source>
        <dbReference type="EMBL" id="MBM6913123.1"/>
    </source>
</evidence>
<evidence type="ECO:0000313" key="3">
    <source>
        <dbReference type="Proteomes" id="UP000707138"/>
    </source>
</evidence>
<dbReference type="RefSeq" id="WP_205088103.1">
    <property type="nucleotide sequence ID" value="NZ_JACJLA010000012.1"/>
</dbReference>
<gene>
    <name evidence="2" type="ORF">H6A01_07305</name>
</gene>
<accession>A0ABS2GIP9</accession>
<dbReference type="EMBL" id="JACJLA010000012">
    <property type="protein sequence ID" value="MBM6913123.1"/>
    <property type="molecule type" value="Genomic_DNA"/>
</dbReference>